<name>M4B743_HYAAE</name>
<accession>M4B743</accession>
<dbReference type="InParanoid" id="M4B743"/>
<reference evidence="3" key="2">
    <citation type="submission" date="2015-06" db="UniProtKB">
        <authorList>
            <consortium name="EnsemblProtists"/>
        </authorList>
    </citation>
    <scope>IDENTIFICATION</scope>
    <source>
        <strain evidence="3">Emoy2</strain>
    </source>
</reference>
<evidence type="ECO:0000313" key="3">
    <source>
        <dbReference type="EnsemblProtists" id="HpaP802095"/>
    </source>
</evidence>
<dbReference type="EMBL" id="JH598637">
    <property type="status" value="NOT_ANNOTATED_CDS"/>
    <property type="molecule type" value="Genomic_DNA"/>
</dbReference>
<dbReference type="Proteomes" id="UP000011713">
    <property type="component" value="Unassembled WGS sequence"/>
</dbReference>
<sequence>MSLSSGCRLTGGGSASNRRTATSTLVLLLLALQQTRLYSIDRSQSGLHNNNKTLRLYRPGYRRVACAVGASIYTQRSHKVPPPSRRDQSFVPSKHPVSTAPFLPTNGMIKVNMRQSSYKPLQSRYPFSDDKPSVSIATYSILTCAGDTTGDCLKQLTERLRPALT</sequence>
<dbReference type="VEuPathDB" id="FungiDB:HpaG802095"/>
<proteinExistence type="predicted"/>
<keyword evidence="4" id="KW-1185">Reference proteome</keyword>
<feature type="signal peptide" evidence="2">
    <location>
        <begin position="1"/>
        <end position="37"/>
    </location>
</feature>
<keyword evidence="2" id="KW-0732">Signal</keyword>
<protein>
    <recommendedName>
        <fullName evidence="5">RxLR effector candidate protein</fullName>
    </recommendedName>
</protein>
<evidence type="ECO:0000256" key="1">
    <source>
        <dbReference type="SAM" id="MobiDB-lite"/>
    </source>
</evidence>
<reference evidence="4" key="1">
    <citation type="journal article" date="2010" name="Science">
        <title>Signatures of adaptation to obligate biotrophy in the Hyaloperonospora arabidopsidis genome.</title>
        <authorList>
            <person name="Baxter L."/>
            <person name="Tripathy S."/>
            <person name="Ishaque N."/>
            <person name="Boot N."/>
            <person name="Cabral A."/>
            <person name="Kemen E."/>
            <person name="Thines M."/>
            <person name="Ah-Fong A."/>
            <person name="Anderson R."/>
            <person name="Badejoko W."/>
            <person name="Bittner-Eddy P."/>
            <person name="Boore J.L."/>
            <person name="Chibucos M.C."/>
            <person name="Coates M."/>
            <person name="Dehal P."/>
            <person name="Delehaunty K."/>
            <person name="Dong S."/>
            <person name="Downton P."/>
            <person name="Dumas B."/>
            <person name="Fabro G."/>
            <person name="Fronick C."/>
            <person name="Fuerstenberg S.I."/>
            <person name="Fulton L."/>
            <person name="Gaulin E."/>
            <person name="Govers F."/>
            <person name="Hughes L."/>
            <person name="Humphray S."/>
            <person name="Jiang R.H."/>
            <person name="Judelson H."/>
            <person name="Kamoun S."/>
            <person name="Kyung K."/>
            <person name="Meijer H."/>
            <person name="Minx P."/>
            <person name="Morris P."/>
            <person name="Nelson J."/>
            <person name="Phuntumart V."/>
            <person name="Qutob D."/>
            <person name="Rehmany A."/>
            <person name="Rougon-Cardoso A."/>
            <person name="Ryden P."/>
            <person name="Torto-Alalibo T."/>
            <person name="Studholme D."/>
            <person name="Wang Y."/>
            <person name="Win J."/>
            <person name="Wood J."/>
            <person name="Clifton S.W."/>
            <person name="Rogers J."/>
            <person name="Van den Ackerveken G."/>
            <person name="Jones J.D."/>
            <person name="McDowell J.M."/>
            <person name="Beynon J."/>
            <person name="Tyler B.M."/>
        </authorList>
    </citation>
    <scope>NUCLEOTIDE SEQUENCE [LARGE SCALE GENOMIC DNA]</scope>
    <source>
        <strain evidence="4">Emoy2</strain>
    </source>
</reference>
<dbReference type="AlphaFoldDB" id="M4B743"/>
<dbReference type="HOGENOM" id="CLU_1613939_0_0_1"/>
<feature type="region of interest" description="Disordered" evidence="1">
    <location>
        <begin position="77"/>
        <end position="97"/>
    </location>
</feature>
<organism evidence="3 4">
    <name type="scientific">Hyaloperonospora arabidopsidis (strain Emoy2)</name>
    <name type="common">Downy mildew agent</name>
    <name type="synonym">Peronospora arabidopsidis</name>
    <dbReference type="NCBI Taxonomy" id="559515"/>
    <lineage>
        <taxon>Eukaryota</taxon>
        <taxon>Sar</taxon>
        <taxon>Stramenopiles</taxon>
        <taxon>Oomycota</taxon>
        <taxon>Peronosporomycetes</taxon>
        <taxon>Peronosporales</taxon>
        <taxon>Peronosporaceae</taxon>
        <taxon>Hyaloperonospora</taxon>
    </lineage>
</organism>
<evidence type="ECO:0000313" key="4">
    <source>
        <dbReference type="Proteomes" id="UP000011713"/>
    </source>
</evidence>
<evidence type="ECO:0000256" key="2">
    <source>
        <dbReference type="SAM" id="SignalP"/>
    </source>
</evidence>
<dbReference type="EnsemblProtists" id="HpaT802095">
    <property type="protein sequence ID" value="HpaP802095"/>
    <property type="gene ID" value="HpaG802095"/>
</dbReference>
<feature type="chain" id="PRO_5004048518" description="RxLR effector candidate protein" evidence="2">
    <location>
        <begin position="38"/>
        <end position="165"/>
    </location>
</feature>
<evidence type="ECO:0008006" key="5">
    <source>
        <dbReference type="Google" id="ProtNLM"/>
    </source>
</evidence>